<evidence type="ECO:0000259" key="2">
    <source>
        <dbReference type="Pfam" id="PF26347"/>
    </source>
</evidence>
<organism evidence="3 4">
    <name type="scientific">Halalkalibacterium halodurans (strain ATCC BAA-125 / DSM 18197 / FERM 7344 / JCM 9153 / C-125)</name>
    <name type="common">Bacillus halodurans</name>
    <dbReference type="NCBI Taxonomy" id="272558"/>
    <lineage>
        <taxon>Bacteria</taxon>
        <taxon>Bacillati</taxon>
        <taxon>Bacillota</taxon>
        <taxon>Bacilli</taxon>
        <taxon>Bacillales</taxon>
        <taxon>Bacillaceae</taxon>
        <taxon>Halalkalibacterium (ex Joshi et al. 2022)</taxon>
    </lineage>
</organism>
<evidence type="ECO:0000256" key="1">
    <source>
        <dbReference type="SAM" id="Coils"/>
    </source>
</evidence>
<feature type="domain" description="Sporulation membrane protein YtrI C-terminal" evidence="2">
    <location>
        <begin position="69"/>
        <end position="149"/>
    </location>
</feature>
<dbReference type="EMBL" id="BA000004">
    <property type="protein sequence ID" value="BAB07761.1"/>
    <property type="molecule type" value="Genomic_DNA"/>
</dbReference>
<keyword evidence="1" id="KW-0175">Coiled coil</keyword>
<dbReference type="NCBIfam" id="NF041479">
    <property type="entry name" value="spor_membprot_YtrI"/>
    <property type="match status" value="1"/>
</dbReference>
<dbReference type="KEGG" id="bha:BH4042"/>
<dbReference type="HOGENOM" id="CLU_135467_0_0_9"/>
<dbReference type="PIR" id="B84155">
    <property type="entry name" value="B84155"/>
</dbReference>
<dbReference type="Proteomes" id="UP000001258">
    <property type="component" value="Chromosome"/>
</dbReference>
<proteinExistence type="predicted"/>
<name>Q9K5P6_HALH5</name>
<evidence type="ECO:0000313" key="3">
    <source>
        <dbReference type="EMBL" id="BAB07761.1"/>
    </source>
</evidence>
<accession>Q9K5P6</accession>
<feature type="coiled-coil region" evidence="1">
    <location>
        <begin position="27"/>
        <end position="65"/>
    </location>
</feature>
<protein>
    <submittedName>
        <fullName evidence="3">BH4042 protein</fullName>
    </submittedName>
</protein>
<reference evidence="3 4" key="1">
    <citation type="journal article" date="2000" name="Nucleic Acids Res.">
        <title>Complete genome sequence of the alkaliphilic bacterium Bacillus halodurans and genomic sequence comparison with Bacillus subtilis.</title>
        <authorList>
            <person name="Takami H."/>
            <person name="Nakasone K."/>
            <person name="Takaki Y."/>
            <person name="Maeno G."/>
            <person name="Sasaki R."/>
            <person name="Masui N."/>
            <person name="Fuji F."/>
            <person name="Hirama C."/>
            <person name="Nakamura Y."/>
            <person name="Ogasawara N."/>
            <person name="Kuhara S."/>
            <person name="Horikoshi K."/>
        </authorList>
    </citation>
    <scope>NUCLEOTIDE SEQUENCE [LARGE SCALE GENOMIC DNA]</scope>
    <source>
        <strain evidence="4">ATCC BAA-125 / DSM 18197 / FERM 7344 / JCM 9153 / C-125</strain>
    </source>
</reference>
<dbReference type="AlphaFoldDB" id="Q9K5P6"/>
<keyword evidence="4" id="KW-1185">Reference proteome</keyword>
<dbReference type="eggNOG" id="ENOG5031KY3">
    <property type="taxonomic scope" value="Bacteria"/>
</dbReference>
<evidence type="ECO:0000313" key="4">
    <source>
        <dbReference type="Proteomes" id="UP000001258"/>
    </source>
</evidence>
<dbReference type="Pfam" id="PF26347">
    <property type="entry name" value="YtrI_sporulation"/>
    <property type="match status" value="1"/>
</dbReference>
<dbReference type="STRING" id="272558.gene:10729960"/>
<sequence length="157" mass="18641">MQRFIAGITIGFSIGWFFFLYQHGQAYEQALLRLYEQEAKNRELQQDLNELVSEQRKENEENQKNLTIQEIELQFTHGRQLRLSQLTLLELKEQALHELQFVKRKEIEAVSDMSDLVISLLENKVFVVEEQRFQLKVEQFHLSTTLKIKGRILPAKH</sequence>
<dbReference type="InterPro" id="IPR058620">
    <property type="entry name" value="YtrI_C"/>
</dbReference>
<gene>
    <name evidence="3" type="ordered locus">BH4042</name>
</gene>
<dbReference type="InterPro" id="IPR048198">
    <property type="entry name" value="YtrI"/>
</dbReference>